<comment type="caution">
    <text evidence="1">The sequence shown here is derived from an EMBL/GenBank/DDBJ whole genome shotgun (WGS) entry which is preliminary data.</text>
</comment>
<dbReference type="Pfam" id="PF05711">
    <property type="entry name" value="TylF"/>
    <property type="match status" value="1"/>
</dbReference>
<gene>
    <name evidence="1" type="ORF">CH339_05000</name>
</gene>
<dbReference type="AlphaFoldDB" id="A0A327JT15"/>
<dbReference type="InterPro" id="IPR008884">
    <property type="entry name" value="TylF_MeTrfase"/>
</dbReference>
<dbReference type="Gene3D" id="3.40.50.150">
    <property type="entry name" value="Vaccinia Virus protein VP39"/>
    <property type="match status" value="1"/>
</dbReference>
<sequence length="256" mass="29085">MRFSRERDVIGRGELTTDLRRKFEASEDADFLPIWEMAKPHTMTSFERGHALFRACRYVVERQLPGAFVECGVWQGGSAMIAMLALQRLGAGDREFFLFDTFDGMTPPTTEDMDWQGHDAEDLLEKDSGNREQSLVWAMASIDVVRENIAKTGYNTGLVTFIEGDVSDTLPKTDTGAISILRLDTDFYRSTLDELVILYPRLTPQGVLIVDDYGHWQGARRAVDEYFSRSGDQFPDAPPPPLFHWIDYTGRMAVRL</sequence>
<proteinExistence type="predicted"/>
<organism evidence="1 2">
    <name type="scientific">Rhodobium orientis</name>
    <dbReference type="NCBI Taxonomy" id="34017"/>
    <lineage>
        <taxon>Bacteria</taxon>
        <taxon>Pseudomonadati</taxon>
        <taxon>Pseudomonadota</taxon>
        <taxon>Alphaproteobacteria</taxon>
        <taxon>Hyphomicrobiales</taxon>
        <taxon>Rhodobiaceae</taxon>
        <taxon>Rhodobium</taxon>
    </lineage>
</organism>
<evidence type="ECO:0008006" key="3">
    <source>
        <dbReference type="Google" id="ProtNLM"/>
    </source>
</evidence>
<dbReference type="PANTHER" id="PTHR40036">
    <property type="entry name" value="MACROCIN O-METHYLTRANSFERASE"/>
    <property type="match status" value="1"/>
</dbReference>
<reference evidence="1 2" key="1">
    <citation type="submission" date="2017-07" db="EMBL/GenBank/DDBJ databases">
        <title>Draft Genome Sequences of Select Purple Nonsulfur Bacteria.</title>
        <authorList>
            <person name="Lasarre B."/>
            <person name="Mckinlay J.B."/>
        </authorList>
    </citation>
    <scope>NUCLEOTIDE SEQUENCE [LARGE SCALE GENOMIC DNA]</scope>
    <source>
        <strain evidence="1 2">DSM 11290</strain>
    </source>
</reference>
<name>A0A327JT15_9HYPH</name>
<dbReference type="Proteomes" id="UP000249299">
    <property type="component" value="Unassembled WGS sequence"/>
</dbReference>
<evidence type="ECO:0000313" key="1">
    <source>
        <dbReference type="EMBL" id="RAI28765.1"/>
    </source>
</evidence>
<dbReference type="PANTHER" id="PTHR40036:SF1">
    <property type="entry name" value="MACROCIN O-METHYLTRANSFERASE"/>
    <property type="match status" value="1"/>
</dbReference>
<evidence type="ECO:0000313" key="2">
    <source>
        <dbReference type="Proteomes" id="UP000249299"/>
    </source>
</evidence>
<keyword evidence="2" id="KW-1185">Reference proteome</keyword>
<protein>
    <recommendedName>
        <fullName evidence="3">Macrocin O-methyltransferase</fullName>
    </recommendedName>
</protein>
<dbReference type="OrthoDB" id="9811332at2"/>
<accession>A0A327JT15</accession>
<dbReference type="InterPro" id="IPR029063">
    <property type="entry name" value="SAM-dependent_MTases_sf"/>
</dbReference>
<dbReference type="SUPFAM" id="SSF53335">
    <property type="entry name" value="S-adenosyl-L-methionine-dependent methyltransferases"/>
    <property type="match status" value="1"/>
</dbReference>
<dbReference type="EMBL" id="NPEV01000007">
    <property type="protein sequence ID" value="RAI28765.1"/>
    <property type="molecule type" value="Genomic_DNA"/>
</dbReference>